<protein>
    <submittedName>
        <fullName evidence="2">Glyoxalase</fullName>
    </submittedName>
</protein>
<keyword evidence="3" id="KW-1185">Reference proteome</keyword>
<comment type="caution">
    <text evidence="2">The sequence shown here is derived from an EMBL/GenBank/DDBJ whole genome shotgun (WGS) entry which is preliminary data.</text>
</comment>
<sequence length="133" mass="14577">MFLDHIEFAVTNADTSKRFYEAALAPLGIKCIISQNAMQTRSGAIHYGLGRDGYPRLWFHDGKPVNSPIHIGFSAPQRATVDAFHAAALAAGGRDNGAPGIRHNYHSNYYAAFILDPDGNNIECVCQTRDDEI</sequence>
<dbReference type="InterPro" id="IPR037523">
    <property type="entry name" value="VOC_core"/>
</dbReference>
<dbReference type="Gene3D" id="3.10.180.10">
    <property type="entry name" value="2,3-Dihydroxybiphenyl 1,2-Dioxygenase, domain 1"/>
    <property type="match status" value="1"/>
</dbReference>
<dbReference type="PANTHER" id="PTHR35006:SF2">
    <property type="entry name" value="GLYOXALASE FAMILY PROTEIN (AFU_ORTHOLOGUE AFUA_5G14830)"/>
    <property type="match status" value="1"/>
</dbReference>
<name>A0A367UC59_9PROT</name>
<proteinExistence type="predicted"/>
<dbReference type="EMBL" id="JPWA01000023">
    <property type="protein sequence ID" value="RCK04864.1"/>
    <property type="molecule type" value="Genomic_DNA"/>
</dbReference>
<gene>
    <name evidence="2" type="ORF">TH5_17500</name>
</gene>
<dbReference type="CDD" id="cd07262">
    <property type="entry name" value="VOC_like"/>
    <property type="match status" value="1"/>
</dbReference>
<dbReference type="Proteomes" id="UP000252419">
    <property type="component" value="Unassembled WGS sequence"/>
</dbReference>
<dbReference type="PROSITE" id="PS51819">
    <property type="entry name" value="VOC"/>
    <property type="match status" value="1"/>
</dbReference>
<feature type="domain" description="VOC" evidence="1">
    <location>
        <begin position="2"/>
        <end position="127"/>
    </location>
</feature>
<evidence type="ECO:0000313" key="3">
    <source>
        <dbReference type="Proteomes" id="UP000252419"/>
    </source>
</evidence>
<evidence type="ECO:0000313" key="2">
    <source>
        <dbReference type="EMBL" id="RCK04864.1"/>
    </source>
</evidence>
<dbReference type="InterPro" id="IPR004360">
    <property type="entry name" value="Glyas_Fos-R_dOase_dom"/>
</dbReference>
<dbReference type="Pfam" id="PF00903">
    <property type="entry name" value="Glyoxalase"/>
    <property type="match status" value="1"/>
</dbReference>
<evidence type="ECO:0000259" key="1">
    <source>
        <dbReference type="PROSITE" id="PS51819"/>
    </source>
</evidence>
<dbReference type="AlphaFoldDB" id="A0A367UC59"/>
<dbReference type="RefSeq" id="WP_114122882.1">
    <property type="nucleotide sequence ID" value="NZ_JPWA01000023.1"/>
</dbReference>
<dbReference type="InterPro" id="IPR029068">
    <property type="entry name" value="Glyas_Bleomycin-R_OHBP_Dase"/>
</dbReference>
<organism evidence="2 3">
    <name type="scientific">Thalassospira xianhensis MCCC 1A02616</name>
    <dbReference type="NCBI Taxonomy" id="1177929"/>
    <lineage>
        <taxon>Bacteria</taxon>
        <taxon>Pseudomonadati</taxon>
        <taxon>Pseudomonadota</taxon>
        <taxon>Alphaproteobacteria</taxon>
        <taxon>Rhodospirillales</taxon>
        <taxon>Thalassospiraceae</taxon>
        <taxon>Thalassospira</taxon>
    </lineage>
</organism>
<accession>A0A367UC59</accession>
<dbReference type="PANTHER" id="PTHR35006">
    <property type="entry name" value="GLYOXALASE FAMILY PROTEIN (AFU_ORTHOLOGUE AFUA_5G14830)"/>
    <property type="match status" value="1"/>
</dbReference>
<dbReference type="SUPFAM" id="SSF54593">
    <property type="entry name" value="Glyoxalase/Bleomycin resistance protein/Dihydroxybiphenyl dioxygenase"/>
    <property type="match status" value="1"/>
</dbReference>
<reference evidence="2 3" key="1">
    <citation type="submission" date="2014-07" db="EMBL/GenBank/DDBJ databases">
        <title>Draft genome sequence of Thalassospira xianhensis P-4 (MCCC 1A02616).</title>
        <authorList>
            <person name="Lai Q."/>
            <person name="Shao Z."/>
        </authorList>
    </citation>
    <scope>NUCLEOTIDE SEQUENCE [LARGE SCALE GENOMIC DNA]</scope>
    <source>
        <strain evidence="2 3">MCCC 1A02616</strain>
    </source>
</reference>